<feature type="domain" description="N-acetyltransferase" evidence="1">
    <location>
        <begin position="5"/>
        <end position="157"/>
    </location>
</feature>
<name>A0A7Z0LUF3_9GAMM</name>
<dbReference type="Gene3D" id="3.40.630.30">
    <property type="match status" value="1"/>
</dbReference>
<dbReference type="InterPro" id="IPR016181">
    <property type="entry name" value="Acyl_CoA_acyltransferase"/>
</dbReference>
<dbReference type="RefSeq" id="WP_179916462.1">
    <property type="nucleotide sequence ID" value="NZ_JACCDE010000020.1"/>
</dbReference>
<dbReference type="Proteomes" id="UP000526892">
    <property type="component" value="Unassembled WGS sequence"/>
</dbReference>
<evidence type="ECO:0000313" key="2">
    <source>
        <dbReference type="EMBL" id="NYS78860.1"/>
    </source>
</evidence>
<dbReference type="AlphaFoldDB" id="A0A7Z0LUF3"/>
<dbReference type="PROSITE" id="PS51186">
    <property type="entry name" value="GNAT"/>
    <property type="match status" value="1"/>
</dbReference>
<dbReference type="InterPro" id="IPR039840">
    <property type="entry name" value="NAA80"/>
</dbReference>
<reference evidence="2 3" key="1">
    <citation type="journal article" date="2003" name="Extremophiles">
        <title>Halomonas glaciei sp. nov. isolated from fast ice of Adelie Land, Antarctica.</title>
        <authorList>
            <person name="Reddy G.S."/>
            <person name="Raghavan P.U."/>
            <person name="Sarita N.B."/>
            <person name="Prakash J.S."/>
            <person name="Nagesh N."/>
            <person name="Delille D."/>
            <person name="Shivaji S."/>
        </authorList>
    </citation>
    <scope>NUCLEOTIDE SEQUENCE [LARGE SCALE GENOMIC DNA]</scope>
    <source>
        <strain evidence="2 3">DD39</strain>
    </source>
</reference>
<accession>A0A7Z0LUF3</accession>
<keyword evidence="3" id="KW-1185">Reference proteome</keyword>
<dbReference type="GO" id="GO:1905502">
    <property type="term" value="F:acetyl-CoA binding"/>
    <property type="evidence" value="ECO:0007669"/>
    <property type="project" value="TreeGrafter"/>
</dbReference>
<dbReference type="PANTHER" id="PTHR13538">
    <property type="entry name" value="N-ACETYLTRANSFERASE 6"/>
    <property type="match status" value="1"/>
</dbReference>
<dbReference type="SUPFAM" id="SSF55729">
    <property type="entry name" value="Acyl-CoA N-acyltransferases (Nat)"/>
    <property type="match status" value="1"/>
</dbReference>
<dbReference type="GO" id="GO:0008080">
    <property type="term" value="F:N-acetyltransferase activity"/>
    <property type="evidence" value="ECO:0007669"/>
    <property type="project" value="InterPro"/>
</dbReference>
<organism evidence="2 3">
    <name type="scientific">Vreelandella glaciei</name>
    <dbReference type="NCBI Taxonomy" id="186761"/>
    <lineage>
        <taxon>Bacteria</taxon>
        <taxon>Pseudomonadati</taxon>
        <taxon>Pseudomonadota</taxon>
        <taxon>Gammaproteobacteria</taxon>
        <taxon>Oceanospirillales</taxon>
        <taxon>Halomonadaceae</taxon>
        <taxon>Vreelandella</taxon>
    </lineage>
</organism>
<comment type="caution">
    <text evidence="2">The sequence shown here is derived from an EMBL/GenBank/DDBJ whole genome shotgun (WGS) entry which is preliminary data.</text>
</comment>
<dbReference type="InterPro" id="IPR000182">
    <property type="entry name" value="GNAT_dom"/>
</dbReference>
<evidence type="ECO:0000259" key="1">
    <source>
        <dbReference type="PROSITE" id="PS51186"/>
    </source>
</evidence>
<protein>
    <submittedName>
        <fullName evidence="2">GNAT family N-acetyltransferase</fullName>
    </submittedName>
</protein>
<dbReference type="GO" id="GO:0005737">
    <property type="term" value="C:cytoplasm"/>
    <property type="evidence" value="ECO:0007669"/>
    <property type="project" value="TreeGrafter"/>
</dbReference>
<keyword evidence="2" id="KW-0808">Transferase</keyword>
<sequence length="158" mass="17605">MRGDITIQRLNADAPSAEIVACWTFEAWGHLHPGLTKEQAIARLKAECGHAGVPTIFVALSEETPVGTASLIVDDMSIRRDLTPWLASVFVVPEWRGQGIASALVHRVEVEAAENGIERFYLYTPDQQALYRRLGWQDVESLEYRGENVTVMSRQLGL</sequence>
<dbReference type="PANTHER" id="PTHR13538:SF4">
    <property type="entry name" value="N-ALPHA-ACETYLTRANSFERASE 80"/>
    <property type="match status" value="1"/>
</dbReference>
<evidence type="ECO:0000313" key="3">
    <source>
        <dbReference type="Proteomes" id="UP000526892"/>
    </source>
</evidence>
<proteinExistence type="predicted"/>
<dbReference type="EMBL" id="JACCDE010000020">
    <property type="protein sequence ID" value="NYS78860.1"/>
    <property type="molecule type" value="Genomic_DNA"/>
</dbReference>
<dbReference type="CDD" id="cd04301">
    <property type="entry name" value="NAT_SF"/>
    <property type="match status" value="1"/>
</dbReference>
<dbReference type="Pfam" id="PF00583">
    <property type="entry name" value="Acetyltransf_1"/>
    <property type="match status" value="1"/>
</dbReference>
<gene>
    <name evidence="2" type="ORF">HZS80_14245</name>
</gene>